<feature type="region of interest" description="Disordered" evidence="1">
    <location>
        <begin position="53"/>
        <end position="86"/>
    </location>
</feature>
<protein>
    <submittedName>
        <fullName evidence="2">Uncharacterized protein</fullName>
    </submittedName>
</protein>
<sequence>MEPGAIVAVDKAGRMLPRAATEALASKAEVSAAAADFAAAAVVARCRQLQAVAVGQRQPPPHEPRGNPNSGGLRRMSQGATTPSLK</sequence>
<comment type="caution">
    <text evidence="2">The sequence shown here is derived from an EMBL/GenBank/DDBJ whole genome shotgun (WGS) entry which is preliminary data.</text>
</comment>
<accession>A0A8S0T0X6</accession>
<name>A0A8S0T0X6_OLEEU</name>
<dbReference type="Gramene" id="OE9A103177T1">
    <property type="protein sequence ID" value="OE9A103177C1"/>
    <property type="gene ID" value="OE9A103177"/>
</dbReference>
<evidence type="ECO:0000313" key="2">
    <source>
        <dbReference type="EMBL" id="CAA2998044.1"/>
    </source>
</evidence>
<dbReference type="Proteomes" id="UP000594638">
    <property type="component" value="Unassembled WGS sequence"/>
</dbReference>
<gene>
    <name evidence="2" type="ORF">OLEA9_A103177</name>
</gene>
<dbReference type="AlphaFoldDB" id="A0A8S0T0X6"/>
<reference evidence="2 3" key="1">
    <citation type="submission" date="2019-12" db="EMBL/GenBank/DDBJ databases">
        <authorList>
            <person name="Alioto T."/>
            <person name="Alioto T."/>
            <person name="Gomez Garrido J."/>
        </authorList>
    </citation>
    <scope>NUCLEOTIDE SEQUENCE [LARGE SCALE GENOMIC DNA]</scope>
</reference>
<dbReference type="EMBL" id="CACTIH010005577">
    <property type="protein sequence ID" value="CAA2998044.1"/>
    <property type="molecule type" value="Genomic_DNA"/>
</dbReference>
<organism evidence="2 3">
    <name type="scientific">Olea europaea subsp. europaea</name>
    <dbReference type="NCBI Taxonomy" id="158383"/>
    <lineage>
        <taxon>Eukaryota</taxon>
        <taxon>Viridiplantae</taxon>
        <taxon>Streptophyta</taxon>
        <taxon>Embryophyta</taxon>
        <taxon>Tracheophyta</taxon>
        <taxon>Spermatophyta</taxon>
        <taxon>Magnoliopsida</taxon>
        <taxon>eudicotyledons</taxon>
        <taxon>Gunneridae</taxon>
        <taxon>Pentapetalae</taxon>
        <taxon>asterids</taxon>
        <taxon>lamiids</taxon>
        <taxon>Lamiales</taxon>
        <taxon>Oleaceae</taxon>
        <taxon>Oleeae</taxon>
        <taxon>Olea</taxon>
    </lineage>
</organism>
<evidence type="ECO:0000256" key="1">
    <source>
        <dbReference type="SAM" id="MobiDB-lite"/>
    </source>
</evidence>
<proteinExistence type="predicted"/>
<keyword evidence="3" id="KW-1185">Reference proteome</keyword>
<evidence type="ECO:0000313" key="3">
    <source>
        <dbReference type="Proteomes" id="UP000594638"/>
    </source>
</evidence>